<protein>
    <submittedName>
        <fullName evidence="2">Uncharacterized protein</fullName>
    </submittedName>
</protein>
<dbReference type="EMBL" id="VSRR010071401">
    <property type="protein sequence ID" value="MPC86428.1"/>
    <property type="molecule type" value="Genomic_DNA"/>
</dbReference>
<evidence type="ECO:0000313" key="2">
    <source>
        <dbReference type="EMBL" id="MPC86428.1"/>
    </source>
</evidence>
<keyword evidence="1" id="KW-0472">Membrane</keyword>
<sequence>MKPPAALSHVTEATLIFFPEVCNAVVVVVVVVMVVTAAAVVAFPSRLLPCPGLRIHCSSSPRSPITGDEAQLTTRQQVATRVRLGQQQLPALLRLCL</sequence>
<evidence type="ECO:0000256" key="1">
    <source>
        <dbReference type="SAM" id="Phobius"/>
    </source>
</evidence>
<accession>A0A5B7J0L8</accession>
<feature type="transmembrane region" description="Helical" evidence="1">
    <location>
        <begin position="24"/>
        <end position="44"/>
    </location>
</feature>
<organism evidence="2 3">
    <name type="scientific">Portunus trituberculatus</name>
    <name type="common">Swimming crab</name>
    <name type="synonym">Neptunus trituberculatus</name>
    <dbReference type="NCBI Taxonomy" id="210409"/>
    <lineage>
        <taxon>Eukaryota</taxon>
        <taxon>Metazoa</taxon>
        <taxon>Ecdysozoa</taxon>
        <taxon>Arthropoda</taxon>
        <taxon>Crustacea</taxon>
        <taxon>Multicrustacea</taxon>
        <taxon>Malacostraca</taxon>
        <taxon>Eumalacostraca</taxon>
        <taxon>Eucarida</taxon>
        <taxon>Decapoda</taxon>
        <taxon>Pleocyemata</taxon>
        <taxon>Brachyura</taxon>
        <taxon>Eubrachyura</taxon>
        <taxon>Portunoidea</taxon>
        <taxon>Portunidae</taxon>
        <taxon>Portuninae</taxon>
        <taxon>Portunus</taxon>
    </lineage>
</organism>
<name>A0A5B7J0L8_PORTR</name>
<reference evidence="2 3" key="1">
    <citation type="submission" date="2019-05" db="EMBL/GenBank/DDBJ databases">
        <title>Another draft genome of Portunus trituberculatus and its Hox gene families provides insights of decapod evolution.</title>
        <authorList>
            <person name="Jeong J.-H."/>
            <person name="Song I."/>
            <person name="Kim S."/>
            <person name="Choi T."/>
            <person name="Kim D."/>
            <person name="Ryu S."/>
            <person name="Kim W."/>
        </authorList>
    </citation>
    <scope>NUCLEOTIDE SEQUENCE [LARGE SCALE GENOMIC DNA]</scope>
    <source>
        <tissue evidence="2">Muscle</tissue>
    </source>
</reference>
<dbReference type="Proteomes" id="UP000324222">
    <property type="component" value="Unassembled WGS sequence"/>
</dbReference>
<evidence type="ECO:0000313" key="3">
    <source>
        <dbReference type="Proteomes" id="UP000324222"/>
    </source>
</evidence>
<keyword evidence="3" id="KW-1185">Reference proteome</keyword>
<comment type="caution">
    <text evidence="2">The sequence shown here is derived from an EMBL/GenBank/DDBJ whole genome shotgun (WGS) entry which is preliminary data.</text>
</comment>
<keyword evidence="1" id="KW-1133">Transmembrane helix</keyword>
<gene>
    <name evidence="2" type="ORF">E2C01_081255</name>
</gene>
<dbReference type="AlphaFoldDB" id="A0A5B7J0L8"/>
<keyword evidence="1" id="KW-0812">Transmembrane</keyword>
<proteinExistence type="predicted"/>